<dbReference type="SUPFAM" id="SSF54637">
    <property type="entry name" value="Thioesterase/thiol ester dehydrase-isomerase"/>
    <property type="match status" value="1"/>
</dbReference>
<proteinExistence type="predicted"/>
<evidence type="ECO:0000313" key="2">
    <source>
        <dbReference type="EMBL" id="CAG8137761.1"/>
    </source>
</evidence>
<evidence type="ECO:0000313" key="3">
    <source>
        <dbReference type="Proteomes" id="UP001153618"/>
    </source>
</evidence>
<feature type="domain" description="Thioesterase" evidence="1">
    <location>
        <begin position="157"/>
        <end position="237"/>
    </location>
</feature>
<evidence type="ECO:0000259" key="1">
    <source>
        <dbReference type="Pfam" id="PF03061"/>
    </source>
</evidence>
<dbReference type="AlphaFoldDB" id="A0A9W4HUI2"/>
<dbReference type="PANTHER" id="PTHR47260">
    <property type="entry name" value="UPF0644 PROTEIN PB2B4.06"/>
    <property type="match status" value="1"/>
</dbReference>
<name>A0A9W4HUI2_PENOL</name>
<dbReference type="PANTHER" id="PTHR47260:SF3">
    <property type="entry name" value="THIOESTERASE FAMILY PROTEIN (AFU_ORTHOLOGUE AFUA_7G03960)"/>
    <property type="match status" value="1"/>
</dbReference>
<gene>
    <name evidence="2" type="ORF">POLS_LOCUS5700</name>
</gene>
<sequence length="251" mass="28691">MSPIIKLRRCDISLCVNLTPRRSYRGLPHAPGHSTDQRHLSTTHTLDNIAMQQSNFLGEFFKTHRCSENTIKFFSSIPWTREILQNENYRTVPLFSRYLNETTGENRFFAKSVNSHETIPHLLALKTIEQRGPEETSSYPLIFLISLRQGLDSHPSIVHGGFQGVILDEVARNMILMHHDATCDPGPRDTHFTASMTISYVVPVTTPGVYLVRSQLTRREGRKWYTKAEIVDSSDKVLTNAESFWVTAKRC</sequence>
<dbReference type="Gene3D" id="3.10.129.10">
    <property type="entry name" value="Hotdog Thioesterase"/>
    <property type="match status" value="1"/>
</dbReference>
<dbReference type="Pfam" id="PF03061">
    <property type="entry name" value="4HBT"/>
    <property type="match status" value="1"/>
</dbReference>
<dbReference type="InterPro" id="IPR006683">
    <property type="entry name" value="Thioestr_dom"/>
</dbReference>
<accession>A0A9W4HUI2</accession>
<dbReference type="Proteomes" id="UP001153618">
    <property type="component" value="Unassembled WGS sequence"/>
</dbReference>
<comment type="caution">
    <text evidence="2">The sequence shown here is derived from an EMBL/GenBank/DDBJ whole genome shotgun (WGS) entry which is preliminary data.</text>
</comment>
<dbReference type="EMBL" id="CAJVOS010000029">
    <property type="protein sequence ID" value="CAG8137761.1"/>
    <property type="molecule type" value="Genomic_DNA"/>
</dbReference>
<reference evidence="2" key="1">
    <citation type="submission" date="2021-07" db="EMBL/GenBank/DDBJ databases">
        <authorList>
            <person name="Branca A.L. A."/>
        </authorList>
    </citation>
    <scope>NUCLEOTIDE SEQUENCE</scope>
</reference>
<keyword evidence="3" id="KW-1185">Reference proteome</keyword>
<protein>
    <recommendedName>
        <fullName evidence="1">Thioesterase domain-containing protein</fullName>
    </recommendedName>
</protein>
<dbReference type="CDD" id="cd03443">
    <property type="entry name" value="PaaI_thioesterase"/>
    <property type="match status" value="1"/>
</dbReference>
<dbReference type="InterPro" id="IPR052061">
    <property type="entry name" value="PTE-AB_protein"/>
</dbReference>
<dbReference type="OrthoDB" id="506431at2759"/>
<dbReference type="InterPro" id="IPR029069">
    <property type="entry name" value="HotDog_dom_sf"/>
</dbReference>
<organism evidence="2 3">
    <name type="scientific">Penicillium olsonii</name>
    <dbReference type="NCBI Taxonomy" id="99116"/>
    <lineage>
        <taxon>Eukaryota</taxon>
        <taxon>Fungi</taxon>
        <taxon>Dikarya</taxon>
        <taxon>Ascomycota</taxon>
        <taxon>Pezizomycotina</taxon>
        <taxon>Eurotiomycetes</taxon>
        <taxon>Eurotiomycetidae</taxon>
        <taxon>Eurotiales</taxon>
        <taxon>Aspergillaceae</taxon>
        <taxon>Penicillium</taxon>
    </lineage>
</organism>